<dbReference type="Proteomes" id="UP000198775">
    <property type="component" value="Unassembled WGS sequence"/>
</dbReference>
<organism evidence="3 4">
    <name type="scientific">Halorientalis persicus</name>
    <dbReference type="NCBI Taxonomy" id="1367881"/>
    <lineage>
        <taxon>Archaea</taxon>
        <taxon>Methanobacteriati</taxon>
        <taxon>Methanobacteriota</taxon>
        <taxon>Stenosarchaea group</taxon>
        <taxon>Halobacteria</taxon>
        <taxon>Halobacteriales</taxon>
        <taxon>Haloarculaceae</taxon>
        <taxon>Halorientalis</taxon>
    </lineage>
</organism>
<keyword evidence="2" id="KW-0812">Transmembrane</keyword>
<gene>
    <name evidence="3" type="ORF">SAMN05216388_1003246</name>
</gene>
<reference evidence="4" key="1">
    <citation type="submission" date="2016-10" db="EMBL/GenBank/DDBJ databases">
        <authorList>
            <person name="Varghese N."/>
            <person name="Submissions S."/>
        </authorList>
    </citation>
    <scope>NUCLEOTIDE SEQUENCE [LARGE SCALE GENOMIC DNA]</scope>
    <source>
        <strain evidence="4">IBRC-M 10043</strain>
    </source>
</reference>
<feature type="transmembrane region" description="Helical" evidence="2">
    <location>
        <begin position="252"/>
        <end position="270"/>
    </location>
</feature>
<evidence type="ECO:0008006" key="5">
    <source>
        <dbReference type="Google" id="ProtNLM"/>
    </source>
</evidence>
<evidence type="ECO:0000256" key="2">
    <source>
        <dbReference type="SAM" id="Phobius"/>
    </source>
</evidence>
<dbReference type="AlphaFoldDB" id="A0A1H8H0V2"/>
<keyword evidence="2" id="KW-0472">Membrane</keyword>
<keyword evidence="4" id="KW-1185">Reference proteome</keyword>
<feature type="compositionally biased region" description="Low complexity" evidence="1">
    <location>
        <begin position="209"/>
        <end position="221"/>
    </location>
</feature>
<dbReference type="RefSeq" id="WP_139203428.1">
    <property type="nucleotide sequence ID" value="NZ_FOCX01000003.1"/>
</dbReference>
<dbReference type="EMBL" id="FOCX01000003">
    <property type="protein sequence ID" value="SEN49387.1"/>
    <property type="molecule type" value="Genomic_DNA"/>
</dbReference>
<evidence type="ECO:0000313" key="4">
    <source>
        <dbReference type="Proteomes" id="UP000198775"/>
    </source>
</evidence>
<proteinExistence type="predicted"/>
<feature type="region of interest" description="Disordered" evidence="1">
    <location>
        <begin position="174"/>
        <end position="246"/>
    </location>
</feature>
<feature type="compositionally biased region" description="Polar residues" evidence="1">
    <location>
        <begin position="174"/>
        <end position="183"/>
    </location>
</feature>
<evidence type="ECO:0000256" key="1">
    <source>
        <dbReference type="SAM" id="MobiDB-lite"/>
    </source>
</evidence>
<evidence type="ECO:0000313" key="3">
    <source>
        <dbReference type="EMBL" id="SEN49387.1"/>
    </source>
</evidence>
<name>A0A1H8H0V2_9EURY</name>
<accession>A0A1H8H0V2</accession>
<protein>
    <recommendedName>
        <fullName evidence="5">PGF-CTERM protein</fullName>
    </recommendedName>
</protein>
<sequence>MVRGRWAGGDIVTNRYENGTVELSTTPAMRCLAADLTLAFQRLDTGRTATAIITATVEQEAGGDLHSRNYTVARGAVLPVTLTRECHELTLELDRTDPNASASITLAEDEPIERNETLWLDTTHAGNASGLFRSEAGTVTRNATTNVSDGALAPGTYRLRATFGRYELDTATLSVTNRSSGHSPTEPTPEFPETPQSTPNTIVPPPTDTPTTHRPTTTATPSNRTAAGNAHRPAGTDPFGTTAATTDASGPGFGPVLAALAVAVLAVLAVHRTGD</sequence>
<keyword evidence="2" id="KW-1133">Transmembrane helix</keyword>